<proteinExistence type="predicted"/>
<dbReference type="EMBL" id="BARS01044686">
    <property type="protein sequence ID" value="GAG38860.1"/>
    <property type="molecule type" value="Genomic_DNA"/>
</dbReference>
<evidence type="ECO:0000313" key="1">
    <source>
        <dbReference type="EMBL" id="GAG38860.1"/>
    </source>
</evidence>
<dbReference type="InterPro" id="IPR011004">
    <property type="entry name" value="Trimer_LpxA-like_sf"/>
</dbReference>
<feature type="non-terminal residue" evidence="1">
    <location>
        <position position="122"/>
    </location>
</feature>
<reference evidence="1" key="1">
    <citation type="journal article" date="2014" name="Front. Microbiol.">
        <title>High frequency of phylogenetically diverse reductive dehalogenase-homologous genes in deep subseafloor sedimentary metagenomes.</title>
        <authorList>
            <person name="Kawai M."/>
            <person name="Futagami T."/>
            <person name="Toyoda A."/>
            <person name="Takaki Y."/>
            <person name="Nishi S."/>
            <person name="Hori S."/>
            <person name="Arai W."/>
            <person name="Tsubouchi T."/>
            <person name="Morono Y."/>
            <person name="Uchiyama I."/>
            <person name="Ito T."/>
            <person name="Fujiyama A."/>
            <person name="Inagaki F."/>
            <person name="Takami H."/>
        </authorList>
    </citation>
    <scope>NUCLEOTIDE SEQUENCE</scope>
    <source>
        <strain evidence="1">Expedition CK06-06</strain>
    </source>
</reference>
<protein>
    <recommendedName>
        <fullName evidence="2">Colanic acid biosynthesis acetyltransferase</fullName>
    </recommendedName>
</protein>
<dbReference type="SUPFAM" id="SSF51161">
    <property type="entry name" value="Trimeric LpxA-like enzymes"/>
    <property type="match status" value="1"/>
</dbReference>
<dbReference type="Gene3D" id="2.160.10.10">
    <property type="entry name" value="Hexapeptide repeat proteins"/>
    <property type="match status" value="1"/>
</dbReference>
<evidence type="ECO:0008006" key="2">
    <source>
        <dbReference type="Google" id="ProtNLM"/>
    </source>
</evidence>
<name>X0X745_9ZZZZ</name>
<gene>
    <name evidence="1" type="ORF">S01H1_67469</name>
</gene>
<organism evidence="1">
    <name type="scientific">marine sediment metagenome</name>
    <dbReference type="NCBI Taxonomy" id="412755"/>
    <lineage>
        <taxon>unclassified sequences</taxon>
        <taxon>metagenomes</taxon>
        <taxon>ecological metagenomes</taxon>
    </lineage>
</organism>
<comment type="caution">
    <text evidence="1">The sequence shown here is derived from an EMBL/GenBank/DDBJ whole genome shotgun (WGS) entry which is preliminary data.</text>
</comment>
<dbReference type="AlphaFoldDB" id="X0X745"/>
<accession>X0X745</accession>
<sequence>MANKAARILWRAVWLLFFRPSPKPLLGWRRLLLRLFGARVGKGAKVMPSARIWAPWNLALGAEACLSRQVDCYCVAPIAIGAHATVSQYSFLCTATHDIEDPHMRLVTAPIVIEDQAWVCAD</sequence>